<reference evidence="1 2" key="1">
    <citation type="submission" date="2018-03" db="EMBL/GenBank/DDBJ databases">
        <title>Bacillus urumqiensis sp. nov., a moderately haloalkaliphilic bacterium isolated from a salt lake.</title>
        <authorList>
            <person name="Zhao B."/>
            <person name="Liao Z."/>
        </authorList>
    </citation>
    <scope>NUCLEOTIDE SEQUENCE [LARGE SCALE GENOMIC DNA]</scope>
    <source>
        <strain evidence="1 2">BZ-SZ-XJ18</strain>
    </source>
</reference>
<evidence type="ECO:0000313" key="1">
    <source>
        <dbReference type="EMBL" id="PRO66377.1"/>
    </source>
</evidence>
<sequence length="272" mass="30466">MLLSVPHGGEVIPDPLKERLLLSPLETALDGDTWTRTLFDFSEEAAAFLSMETARIVIDLNRDPTDLPPENPDGVVKTKTVDGKSVWKKELTPEETTGLIEAFYEPYHTALMEMTQRPEVTIIVDCHSMLETGPSKKGPEWEKRPLFCISNGGHSDGTVPEEGITAPPDVMARFSALLEEVFSDYAVPDVPLVTVNDPFRGGYITRSHGRRTEKPWIQLEINRRLYLPEVPDVEPDAEDLARLEALRLKFLDVFDALSRPADLPVEDEKTIS</sequence>
<dbReference type="Proteomes" id="UP000243650">
    <property type="component" value="Unassembled WGS sequence"/>
</dbReference>
<gene>
    <name evidence="1" type="ORF">C6I21_05405</name>
</gene>
<dbReference type="Gene3D" id="3.40.630.40">
    <property type="entry name" value="Zn-dependent exopeptidases"/>
    <property type="match status" value="1"/>
</dbReference>
<keyword evidence="2" id="KW-1185">Reference proteome</keyword>
<dbReference type="Pfam" id="PF05013">
    <property type="entry name" value="FGase"/>
    <property type="match status" value="1"/>
</dbReference>
<comment type="caution">
    <text evidence="1">The sequence shown here is derived from an EMBL/GenBank/DDBJ whole genome shotgun (WGS) entry which is preliminary data.</text>
</comment>
<proteinExistence type="predicted"/>
<protein>
    <submittedName>
        <fullName evidence="1">N-formylglutamate amidohydrolase</fullName>
    </submittedName>
</protein>
<keyword evidence="1" id="KW-0378">Hydrolase</keyword>
<dbReference type="EMBL" id="PVNS01000004">
    <property type="protein sequence ID" value="PRO66377.1"/>
    <property type="molecule type" value="Genomic_DNA"/>
</dbReference>
<dbReference type="InterPro" id="IPR007709">
    <property type="entry name" value="N-FG_amidohydro"/>
</dbReference>
<name>A0A2P6MJB9_ALKUR</name>
<accession>A0A2P6MJB9</accession>
<dbReference type="SUPFAM" id="SSF53187">
    <property type="entry name" value="Zn-dependent exopeptidases"/>
    <property type="match status" value="1"/>
</dbReference>
<dbReference type="OrthoDB" id="8716700at2"/>
<dbReference type="GO" id="GO:0016787">
    <property type="term" value="F:hydrolase activity"/>
    <property type="evidence" value="ECO:0007669"/>
    <property type="project" value="UniProtKB-KW"/>
</dbReference>
<dbReference type="AlphaFoldDB" id="A0A2P6MJB9"/>
<organism evidence="1 2">
    <name type="scientific">Alkalicoccus urumqiensis</name>
    <name type="common">Bacillus urumqiensis</name>
    <dbReference type="NCBI Taxonomy" id="1548213"/>
    <lineage>
        <taxon>Bacteria</taxon>
        <taxon>Bacillati</taxon>
        <taxon>Bacillota</taxon>
        <taxon>Bacilli</taxon>
        <taxon>Bacillales</taxon>
        <taxon>Bacillaceae</taxon>
        <taxon>Alkalicoccus</taxon>
    </lineage>
</organism>
<evidence type="ECO:0000313" key="2">
    <source>
        <dbReference type="Proteomes" id="UP000243650"/>
    </source>
</evidence>